<feature type="transmembrane region" description="Helical" evidence="10">
    <location>
        <begin position="380"/>
        <end position="396"/>
    </location>
</feature>
<keyword evidence="6 10" id="KW-0812">Transmembrane</keyword>
<keyword evidence="5" id="KW-1003">Cell membrane</keyword>
<evidence type="ECO:0000256" key="7">
    <source>
        <dbReference type="ARBA" id="ARBA00022729"/>
    </source>
</evidence>
<evidence type="ECO:0000313" key="12">
    <source>
        <dbReference type="EMBL" id="GGC14742.1"/>
    </source>
</evidence>
<dbReference type="SUPFAM" id="SSF53850">
    <property type="entry name" value="Periplasmic binding protein-like II"/>
    <property type="match status" value="1"/>
</dbReference>
<dbReference type="Gene3D" id="3.40.190.10">
    <property type="entry name" value="Periplasmic binding protein-like II"/>
    <property type="match status" value="2"/>
</dbReference>
<reference evidence="12" key="1">
    <citation type="journal article" date="2014" name="Int. J. Syst. Evol. Microbiol.">
        <title>Complete genome sequence of Corynebacterium casei LMG S-19264T (=DSM 44701T), isolated from a smear-ripened cheese.</title>
        <authorList>
            <consortium name="US DOE Joint Genome Institute (JGI-PGF)"/>
            <person name="Walter F."/>
            <person name="Albersmeier A."/>
            <person name="Kalinowski J."/>
            <person name="Ruckert C."/>
        </authorList>
    </citation>
    <scope>NUCLEOTIDE SEQUENCE</scope>
    <source>
        <strain evidence="12">CGMCC 1.15095</strain>
    </source>
</reference>
<dbReference type="Pfam" id="PF00497">
    <property type="entry name" value="SBP_bac_3"/>
    <property type="match status" value="1"/>
</dbReference>
<dbReference type="PANTHER" id="PTHR30614:SF47">
    <property type="entry name" value="ABC TRANSPORTER PERMEASE"/>
    <property type="match status" value="1"/>
</dbReference>
<dbReference type="InterPro" id="IPR010065">
    <property type="entry name" value="AA_ABC_transptr_permease_3TM"/>
</dbReference>
<dbReference type="PANTHER" id="PTHR30614">
    <property type="entry name" value="MEMBRANE COMPONENT OF AMINO ACID ABC TRANSPORTER"/>
    <property type="match status" value="1"/>
</dbReference>
<proteinExistence type="inferred from homology"/>
<organism evidence="12 13">
    <name type="scientific">Novosphingobium endophyticum</name>
    <dbReference type="NCBI Taxonomy" id="1955250"/>
    <lineage>
        <taxon>Bacteria</taxon>
        <taxon>Pseudomonadati</taxon>
        <taxon>Pseudomonadota</taxon>
        <taxon>Alphaproteobacteria</taxon>
        <taxon>Sphingomonadales</taxon>
        <taxon>Sphingomonadaceae</taxon>
        <taxon>Novosphingobium</taxon>
    </lineage>
</organism>
<feature type="transmembrane region" description="Helical" evidence="10">
    <location>
        <begin position="344"/>
        <end position="360"/>
    </location>
</feature>
<evidence type="ECO:0000256" key="8">
    <source>
        <dbReference type="ARBA" id="ARBA00022989"/>
    </source>
</evidence>
<gene>
    <name evidence="12" type="ORF">GCM10011494_36960</name>
</gene>
<evidence type="ECO:0000259" key="11">
    <source>
        <dbReference type="PROSITE" id="PS50928"/>
    </source>
</evidence>
<evidence type="ECO:0000256" key="4">
    <source>
        <dbReference type="ARBA" id="ARBA00022448"/>
    </source>
</evidence>
<protein>
    <recommendedName>
        <fullName evidence="11">ABC transmembrane type-1 domain-containing protein</fullName>
    </recommendedName>
</protein>
<evidence type="ECO:0000256" key="1">
    <source>
        <dbReference type="ARBA" id="ARBA00004429"/>
    </source>
</evidence>
<dbReference type="Pfam" id="PF00528">
    <property type="entry name" value="BPD_transp_1"/>
    <property type="match status" value="1"/>
</dbReference>
<dbReference type="SMART" id="SM00062">
    <property type="entry name" value="PBPb"/>
    <property type="match status" value="1"/>
</dbReference>
<keyword evidence="8 10" id="KW-1133">Transmembrane helix</keyword>
<dbReference type="EMBL" id="BMHK01000046">
    <property type="protein sequence ID" value="GGC14742.1"/>
    <property type="molecule type" value="Genomic_DNA"/>
</dbReference>
<keyword evidence="13" id="KW-1185">Reference proteome</keyword>
<dbReference type="InterPro" id="IPR000515">
    <property type="entry name" value="MetI-like"/>
</dbReference>
<evidence type="ECO:0000256" key="2">
    <source>
        <dbReference type="ARBA" id="ARBA00010072"/>
    </source>
</evidence>
<dbReference type="PROSITE" id="PS50928">
    <property type="entry name" value="ABC_TM1"/>
    <property type="match status" value="1"/>
</dbReference>
<dbReference type="GO" id="GO:0022857">
    <property type="term" value="F:transmembrane transporter activity"/>
    <property type="evidence" value="ECO:0007669"/>
    <property type="project" value="InterPro"/>
</dbReference>
<dbReference type="AlphaFoldDB" id="A0A916TVT6"/>
<dbReference type="InterPro" id="IPR043429">
    <property type="entry name" value="ArtM/GltK/GlnP/TcyL/YhdX-like"/>
</dbReference>
<dbReference type="GO" id="GO:0043190">
    <property type="term" value="C:ATP-binding cassette (ABC) transporter complex"/>
    <property type="evidence" value="ECO:0007669"/>
    <property type="project" value="InterPro"/>
</dbReference>
<dbReference type="PROSITE" id="PS01039">
    <property type="entry name" value="SBP_BACTERIAL_3"/>
    <property type="match status" value="1"/>
</dbReference>
<evidence type="ECO:0000256" key="3">
    <source>
        <dbReference type="ARBA" id="ARBA00010333"/>
    </source>
</evidence>
<accession>A0A916TVT6</accession>
<dbReference type="NCBIfam" id="TIGR01726">
    <property type="entry name" value="HEQRo_perm_3TM"/>
    <property type="match status" value="1"/>
</dbReference>
<dbReference type="CDD" id="cd06261">
    <property type="entry name" value="TM_PBP2"/>
    <property type="match status" value="1"/>
</dbReference>
<dbReference type="RefSeq" id="WP_229736492.1">
    <property type="nucleotide sequence ID" value="NZ_BMHK01000046.1"/>
</dbReference>
<sequence length="509" mass="56041">MRRAILAAVAAILGLGAAIFLFAPEPSDTLQQVRSRGTLICGVSSSIKPFGYLDPASRELVGYDVDFCRAVAEHIGVRAQPMAVSVEQRIPELNAGRIDLLVSVLGWTPERARQIDYSHSYFVSRQVVIVPHGSDIRDLAELANRRVSAAKGSTGEQYLRVKVPGAAVLTFQDAPSAFLAFEQGKVDAMVLSDLAAMQLRQESGSDFATIRQPIAIETWGLGVRKGEKALLHQVNAALTEMEVKGQAEAIFTKWFGPGTEFAQSRTFKVQPIANGDQAAEQTDGTLLDLLKAPYPGWLWQGFLTTLHLTGLSWVLAFAIAMLLTGLRMSRVVPLQWFVSTYVEFSRNIPLLVQVMFWYFAMPSLLPDGAQLWLQNHNSEFVLATCALGFCLAGYFAESIRSGIRAIPNGQEEAARALGFGGVKTLRFIIIPQAIRLSLPPLMNNTLLLFQNSSIALAIGVHELMYQTRAIENETYRTVAIFALATLMYFSVSLLLMFQAARVERRLAKR</sequence>
<dbReference type="InterPro" id="IPR018313">
    <property type="entry name" value="SBP_3_CS"/>
</dbReference>
<comment type="subcellular location">
    <subcellularLocation>
        <location evidence="1">Cell inner membrane</location>
        <topology evidence="1">Multi-pass membrane protein</topology>
    </subcellularLocation>
    <subcellularLocation>
        <location evidence="10">Cell membrane</location>
        <topology evidence="10">Multi-pass membrane protein</topology>
    </subcellularLocation>
</comment>
<feature type="domain" description="ABC transmembrane type-1" evidence="11">
    <location>
        <begin position="302"/>
        <end position="499"/>
    </location>
</feature>
<dbReference type="SUPFAM" id="SSF161098">
    <property type="entry name" value="MetI-like"/>
    <property type="match status" value="1"/>
</dbReference>
<dbReference type="Proteomes" id="UP000608154">
    <property type="component" value="Unassembled WGS sequence"/>
</dbReference>
<evidence type="ECO:0000256" key="5">
    <source>
        <dbReference type="ARBA" id="ARBA00022475"/>
    </source>
</evidence>
<evidence type="ECO:0000256" key="9">
    <source>
        <dbReference type="ARBA" id="ARBA00023136"/>
    </source>
</evidence>
<dbReference type="CDD" id="cd13689">
    <property type="entry name" value="PBP2_BsGlnH"/>
    <property type="match status" value="1"/>
</dbReference>
<evidence type="ECO:0000256" key="10">
    <source>
        <dbReference type="RuleBase" id="RU363032"/>
    </source>
</evidence>
<dbReference type="InterPro" id="IPR001638">
    <property type="entry name" value="Solute-binding_3/MltF_N"/>
</dbReference>
<feature type="transmembrane region" description="Helical" evidence="10">
    <location>
        <begin position="297"/>
        <end position="323"/>
    </location>
</feature>
<evidence type="ECO:0000256" key="6">
    <source>
        <dbReference type="ARBA" id="ARBA00022692"/>
    </source>
</evidence>
<comment type="similarity">
    <text evidence="3">Belongs to the bacterial solute-binding protein 3 family.</text>
</comment>
<keyword evidence="4 10" id="KW-0813">Transport</keyword>
<dbReference type="Gene3D" id="1.10.3720.10">
    <property type="entry name" value="MetI-like"/>
    <property type="match status" value="1"/>
</dbReference>
<keyword evidence="9 10" id="KW-0472">Membrane</keyword>
<dbReference type="GO" id="GO:0006865">
    <property type="term" value="P:amino acid transport"/>
    <property type="evidence" value="ECO:0007669"/>
    <property type="project" value="TreeGrafter"/>
</dbReference>
<feature type="transmembrane region" description="Helical" evidence="10">
    <location>
        <begin position="477"/>
        <end position="500"/>
    </location>
</feature>
<reference evidence="12" key="2">
    <citation type="submission" date="2020-09" db="EMBL/GenBank/DDBJ databases">
        <authorList>
            <person name="Sun Q."/>
            <person name="Zhou Y."/>
        </authorList>
    </citation>
    <scope>NUCLEOTIDE SEQUENCE</scope>
    <source>
        <strain evidence="12">CGMCC 1.15095</strain>
    </source>
</reference>
<comment type="caution">
    <text evidence="12">The sequence shown here is derived from an EMBL/GenBank/DDBJ whole genome shotgun (WGS) entry which is preliminary data.</text>
</comment>
<keyword evidence="7" id="KW-0732">Signal</keyword>
<comment type="similarity">
    <text evidence="2">Belongs to the binding-protein-dependent transport system permease family. HisMQ subfamily.</text>
</comment>
<dbReference type="InterPro" id="IPR035906">
    <property type="entry name" value="MetI-like_sf"/>
</dbReference>
<name>A0A916TVT6_9SPHN</name>
<evidence type="ECO:0000313" key="13">
    <source>
        <dbReference type="Proteomes" id="UP000608154"/>
    </source>
</evidence>